<proteinExistence type="predicted"/>
<name>A0ABV6S704_9SPHN</name>
<dbReference type="RefSeq" id="WP_267221442.1">
    <property type="nucleotide sequence ID" value="NZ_JAPCWC010000010.1"/>
</dbReference>
<feature type="domain" description="Thioredoxin" evidence="6">
    <location>
        <begin position="19"/>
        <end position="214"/>
    </location>
</feature>
<evidence type="ECO:0000256" key="4">
    <source>
        <dbReference type="ARBA" id="ARBA00023284"/>
    </source>
</evidence>
<reference evidence="7 8" key="1">
    <citation type="submission" date="2024-09" db="EMBL/GenBank/DDBJ databases">
        <authorList>
            <person name="Sun Q."/>
            <person name="Mori K."/>
        </authorList>
    </citation>
    <scope>NUCLEOTIDE SEQUENCE [LARGE SCALE GENOMIC DNA]</scope>
    <source>
        <strain evidence="7 8">CICC 11035S</strain>
    </source>
</reference>
<dbReference type="CDD" id="cd03023">
    <property type="entry name" value="DsbA_Com1_like"/>
    <property type="match status" value="1"/>
</dbReference>
<dbReference type="Pfam" id="PF01323">
    <property type="entry name" value="DSBA"/>
    <property type="match status" value="1"/>
</dbReference>
<dbReference type="InterPro" id="IPR013766">
    <property type="entry name" value="Thioredoxin_domain"/>
</dbReference>
<gene>
    <name evidence="7" type="ORF">ACFFF8_10505</name>
</gene>
<sequence length="217" mass="23144">MNMGRRLAALAIGIAALSGLTWSPAPVQAAETAMASPQERARMKDALANDPGVPSLAPQGYDVTIVVFSDYQCPYCRKFHADLKQLTASDRKLRVVYRDWPIFGGASREAARTAMASRYQGKHAAFNDALMAGPVKLDSAAIRQAATRAKVDWARLQADLARHGGEIDAALQRTARLADTLGLSGTPSLVIGDYLIPGAIDGATLRSVVAKSRPAQK</sequence>
<feature type="signal peptide" evidence="5">
    <location>
        <begin position="1"/>
        <end position="29"/>
    </location>
</feature>
<dbReference type="PANTHER" id="PTHR13887">
    <property type="entry name" value="GLUTATHIONE S-TRANSFERASE KAPPA"/>
    <property type="match status" value="1"/>
</dbReference>
<dbReference type="InterPro" id="IPR001853">
    <property type="entry name" value="DSBA-like_thioredoxin_dom"/>
</dbReference>
<comment type="caution">
    <text evidence="7">The sequence shown here is derived from an EMBL/GenBank/DDBJ whole genome shotgun (WGS) entry which is preliminary data.</text>
</comment>
<accession>A0ABV6S704</accession>
<evidence type="ECO:0000256" key="3">
    <source>
        <dbReference type="ARBA" id="ARBA00023157"/>
    </source>
</evidence>
<feature type="chain" id="PRO_5047459708" evidence="5">
    <location>
        <begin position="30"/>
        <end position="217"/>
    </location>
</feature>
<dbReference type="Proteomes" id="UP001589858">
    <property type="component" value="Unassembled WGS sequence"/>
</dbReference>
<dbReference type="PROSITE" id="PS51352">
    <property type="entry name" value="THIOREDOXIN_2"/>
    <property type="match status" value="1"/>
</dbReference>
<dbReference type="EMBL" id="JBHLTM010000036">
    <property type="protein sequence ID" value="MFC0685027.1"/>
    <property type="molecule type" value="Genomic_DNA"/>
</dbReference>
<keyword evidence="4" id="KW-0676">Redox-active center</keyword>
<keyword evidence="3" id="KW-1015">Disulfide bond</keyword>
<evidence type="ECO:0000256" key="2">
    <source>
        <dbReference type="ARBA" id="ARBA00023002"/>
    </source>
</evidence>
<keyword evidence="2" id="KW-0560">Oxidoreductase</keyword>
<protein>
    <submittedName>
        <fullName evidence="7">DsbA family protein</fullName>
    </submittedName>
</protein>
<evidence type="ECO:0000259" key="6">
    <source>
        <dbReference type="PROSITE" id="PS51352"/>
    </source>
</evidence>
<organism evidence="7 8">
    <name type="scientific">Novosphingobium clariflavum</name>
    <dbReference type="NCBI Taxonomy" id="2029884"/>
    <lineage>
        <taxon>Bacteria</taxon>
        <taxon>Pseudomonadati</taxon>
        <taxon>Pseudomonadota</taxon>
        <taxon>Alphaproteobacteria</taxon>
        <taxon>Sphingomonadales</taxon>
        <taxon>Sphingomonadaceae</taxon>
        <taxon>Novosphingobium</taxon>
    </lineage>
</organism>
<keyword evidence="8" id="KW-1185">Reference proteome</keyword>
<evidence type="ECO:0000256" key="5">
    <source>
        <dbReference type="SAM" id="SignalP"/>
    </source>
</evidence>
<evidence type="ECO:0000313" key="7">
    <source>
        <dbReference type="EMBL" id="MFC0685027.1"/>
    </source>
</evidence>
<dbReference type="SUPFAM" id="SSF52833">
    <property type="entry name" value="Thioredoxin-like"/>
    <property type="match status" value="1"/>
</dbReference>
<evidence type="ECO:0000313" key="8">
    <source>
        <dbReference type="Proteomes" id="UP001589858"/>
    </source>
</evidence>
<keyword evidence="1 5" id="KW-0732">Signal</keyword>
<dbReference type="PANTHER" id="PTHR13887:SF14">
    <property type="entry name" value="DISULFIDE BOND FORMATION PROTEIN D"/>
    <property type="match status" value="1"/>
</dbReference>
<dbReference type="Gene3D" id="3.40.30.10">
    <property type="entry name" value="Glutaredoxin"/>
    <property type="match status" value="1"/>
</dbReference>
<dbReference type="InterPro" id="IPR036249">
    <property type="entry name" value="Thioredoxin-like_sf"/>
</dbReference>
<evidence type="ECO:0000256" key="1">
    <source>
        <dbReference type="ARBA" id="ARBA00022729"/>
    </source>
</evidence>